<dbReference type="Pfam" id="PF16575">
    <property type="entry name" value="CLP1_P"/>
    <property type="match status" value="1"/>
</dbReference>
<feature type="region of interest" description="Disordered" evidence="12">
    <location>
        <begin position="155"/>
        <end position="184"/>
    </location>
</feature>
<evidence type="ECO:0000256" key="1">
    <source>
        <dbReference type="ARBA" id="ARBA00003798"/>
    </source>
</evidence>
<evidence type="ECO:0000256" key="5">
    <source>
        <dbReference type="ARBA" id="ARBA00019824"/>
    </source>
</evidence>
<feature type="region of interest" description="Disordered" evidence="12">
    <location>
        <begin position="82"/>
        <end position="130"/>
    </location>
</feature>
<dbReference type="GO" id="GO:0000448">
    <property type="term" value="P:cleavage in ITS2 between 5.8S rRNA and LSU-rRNA of tricistronic rRNA transcript (SSU-rRNA, 5.8S rRNA, LSU-rRNA)"/>
    <property type="evidence" value="ECO:0007669"/>
    <property type="project" value="TreeGrafter"/>
</dbReference>
<dbReference type="PANTHER" id="PTHR12755:SF3">
    <property type="entry name" value="POLYNUCLEOTIDE 5'-HYDROXYL-KINASE NOL9"/>
    <property type="match status" value="1"/>
</dbReference>
<name>A0A0H1BH83_9EURO</name>
<evidence type="ECO:0000256" key="6">
    <source>
        <dbReference type="ARBA" id="ARBA00022552"/>
    </source>
</evidence>
<feature type="region of interest" description="Disordered" evidence="12">
    <location>
        <begin position="708"/>
        <end position="734"/>
    </location>
</feature>
<accession>A0A0H1BH83</accession>
<dbReference type="Gene3D" id="3.40.50.300">
    <property type="entry name" value="P-loop containing nucleotide triphosphate hydrolases"/>
    <property type="match status" value="1"/>
</dbReference>
<organism evidence="14 15">
    <name type="scientific">Blastomyces silverae</name>
    <dbReference type="NCBI Taxonomy" id="2060906"/>
    <lineage>
        <taxon>Eukaryota</taxon>
        <taxon>Fungi</taxon>
        <taxon>Dikarya</taxon>
        <taxon>Ascomycota</taxon>
        <taxon>Pezizomycotina</taxon>
        <taxon>Eurotiomycetes</taxon>
        <taxon>Eurotiomycetidae</taxon>
        <taxon>Onygenales</taxon>
        <taxon>Ajellomycetaceae</taxon>
        <taxon>Blastomyces</taxon>
    </lineage>
</organism>
<evidence type="ECO:0000313" key="15">
    <source>
        <dbReference type="Proteomes" id="UP000053573"/>
    </source>
</evidence>
<keyword evidence="6" id="KW-0698">rRNA processing</keyword>
<dbReference type="EMBL" id="LDEV01002018">
    <property type="protein sequence ID" value="KLJ10473.1"/>
    <property type="molecule type" value="Genomic_DNA"/>
</dbReference>
<dbReference type="SUPFAM" id="SSF52540">
    <property type="entry name" value="P-loop containing nucleoside triphosphate hydrolases"/>
    <property type="match status" value="1"/>
</dbReference>
<evidence type="ECO:0000256" key="11">
    <source>
        <dbReference type="ARBA" id="ARBA00023242"/>
    </source>
</evidence>
<evidence type="ECO:0000256" key="4">
    <source>
        <dbReference type="ARBA" id="ARBA00018706"/>
    </source>
</evidence>
<keyword evidence="15" id="KW-1185">Reference proteome</keyword>
<dbReference type="GO" id="GO:0005524">
    <property type="term" value="F:ATP binding"/>
    <property type="evidence" value="ECO:0007669"/>
    <property type="project" value="UniProtKB-KW"/>
</dbReference>
<evidence type="ECO:0000313" key="14">
    <source>
        <dbReference type="EMBL" id="KLJ10473.1"/>
    </source>
</evidence>
<dbReference type="STRING" id="2060906.A0A0H1BH83"/>
<sequence length="905" mass="100090">MFSSLDFFSELLVHAAVHGPPPKVLRRTCKPELCNKNLKARPRTLAKLDFALKMKRKGDMQSQSAPVSAIAARRSRLAAASQASTTDVELILDEEPPLKKPKTSSSRRSSRDNSEKRQSPQQEGDTETRVDFSAVVMSKGKSSNAPLAQDAIKEYQSDVSDEDDGVETEVTSDDEESDGPLTNAPADFQNFLLSKSRITSGNVVYRTDNAICIRLKLKMVRHRVLCLVAFANERKNLALIGQYDLWVKRGVVSIMGAKLHPSPRLYRVYAPSTHSLPVIKCVSGVEDYAEIEIRSYNNGLCRLRNLSNLYHRIWNSKEPALGSILQAGPLSSFSIVSPLKKTSLKTVTQVLTSCQLHSSSDDPLKRHLRPLHLEKKWSTSIQILSQRGGALRVLTCGPKGSGKSTFNKYLLNHLLSPPPLEGNLQHEQHGVAFLDLDPGQPELSPMGQIYLAHIRTPLLGPPFSHPTIDSQSNGYIVRSHYIGASSPKDDPDHYIMATMDLMNRYHQLLQSYPQLPLIINYPGWIFGLGLEIAISLVSSLGLTDVVYMSDKGPAEVVEPLTAAALEAGISVTILPSQPTDFVTRSSAQLRSMQMLSYFHSTQYQGNDRTWSDTPLCRTRPVTVKYSGASQGIFGIMVMGSRHDPDMLRDLLDGAVVGVVAIENLDAIACVNDEDACNNDTIDDRSDKIIGASRFDPDGDVQMDADVTVNEHQSPSSPLSSSHPSPNDDQHPSITRTTRENLPYLFVGNGACTPLDPNLSHCLGQAIIRSVNPETQTLDIYTPIPLSKIREMLEQGNRLILVRGQADTPSWAISEEYFSARAAQRRHRKMIAQAKAAGITPDATARREQDIVSERLRERVRRVGNVPWMRLDEGAGDAKEHGSKQMWRLRKKAYPADSGSGSDREW</sequence>
<feature type="region of interest" description="Disordered" evidence="12">
    <location>
        <begin position="871"/>
        <end position="905"/>
    </location>
</feature>
<comment type="similarity">
    <text evidence="3">Belongs to the Clp1 family. NOL9/GRC3 subfamily.</text>
</comment>
<feature type="compositionally biased region" description="Acidic residues" evidence="12">
    <location>
        <begin position="159"/>
        <end position="178"/>
    </location>
</feature>
<reference evidence="15" key="1">
    <citation type="journal article" date="2015" name="PLoS Genet.">
        <title>The dynamic genome and transcriptome of the human fungal pathogen Blastomyces and close relative Emmonsia.</title>
        <authorList>
            <person name="Munoz J.F."/>
            <person name="Gauthier G.M."/>
            <person name="Desjardins C.A."/>
            <person name="Gallo J.E."/>
            <person name="Holder J."/>
            <person name="Sullivan T.D."/>
            <person name="Marty A.J."/>
            <person name="Carmen J.C."/>
            <person name="Chen Z."/>
            <person name="Ding L."/>
            <person name="Gujja S."/>
            <person name="Magrini V."/>
            <person name="Misas E."/>
            <person name="Mitreva M."/>
            <person name="Priest M."/>
            <person name="Saif S."/>
            <person name="Whiston E.A."/>
            <person name="Young S."/>
            <person name="Zeng Q."/>
            <person name="Goldman W.E."/>
            <person name="Mardis E.R."/>
            <person name="Taylor J.W."/>
            <person name="McEwen J.G."/>
            <person name="Clay O.K."/>
            <person name="Klein B.S."/>
            <person name="Cuomo C.A."/>
        </authorList>
    </citation>
    <scope>NUCLEOTIDE SEQUENCE [LARGE SCALE GENOMIC DNA]</scope>
    <source>
        <strain evidence="15">UAMH 139</strain>
    </source>
</reference>
<comment type="function">
    <text evidence="1">Polynucleotide 5'-kinase involved in rRNA processing.</text>
</comment>
<protein>
    <recommendedName>
        <fullName evidence="5">Polynucleotide 5'-hydroxyl-kinase GRC3</fullName>
    </recommendedName>
    <alternativeName>
        <fullName evidence="4">Polynucleotide 5'-hydroxyl-kinase grc3</fullName>
    </alternativeName>
</protein>
<feature type="compositionally biased region" description="Low complexity" evidence="12">
    <location>
        <begin position="713"/>
        <end position="724"/>
    </location>
</feature>
<keyword evidence="11" id="KW-0539">Nucleus</keyword>
<gene>
    <name evidence="14" type="ORF">EMPG_14145</name>
</gene>
<keyword evidence="10" id="KW-0067">ATP-binding</keyword>
<dbReference type="GO" id="GO:0005730">
    <property type="term" value="C:nucleolus"/>
    <property type="evidence" value="ECO:0007669"/>
    <property type="project" value="UniProtKB-SubCell"/>
</dbReference>
<evidence type="ECO:0000256" key="7">
    <source>
        <dbReference type="ARBA" id="ARBA00022679"/>
    </source>
</evidence>
<comment type="caution">
    <text evidence="14">The sequence shown here is derived from an EMBL/GenBank/DDBJ whole genome shotgun (WGS) entry which is preliminary data.</text>
</comment>
<evidence type="ECO:0000256" key="3">
    <source>
        <dbReference type="ARBA" id="ARBA00011003"/>
    </source>
</evidence>
<dbReference type="FunFam" id="3.40.50.300:FF:001156">
    <property type="entry name" value="Polynucleotide 5-hydroxyl-kinase grc3"/>
    <property type="match status" value="1"/>
</dbReference>
<dbReference type="InterPro" id="IPR045116">
    <property type="entry name" value="Clp1/Grc3"/>
</dbReference>
<evidence type="ECO:0000256" key="12">
    <source>
        <dbReference type="SAM" id="MobiDB-lite"/>
    </source>
</evidence>
<dbReference type="PANTHER" id="PTHR12755">
    <property type="entry name" value="CLEAVAGE/POLYADENYLATION FACTOR IA SUBUNIT CLP1P"/>
    <property type="match status" value="1"/>
</dbReference>
<evidence type="ECO:0000256" key="10">
    <source>
        <dbReference type="ARBA" id="ARBA00022840"/>
    </source>
</evidence>
<dbReference type="InterPro" id="IPR027417">
    <property type="entry name" value="P-loop_NTPase"/>
</dbReference>
<evidence type="ECO:0000259" key="13">
    <source>
        <dbReference type="Pfam" id="PF16575"/>
    </source>
</evidence>
<feature type="compositionally biased region" description="Basic and acidic residues" evidence="12">
    <location>
        <begin position="109"/>
        <end position="118"/>
    </location>
</feature>
<proteinExistence type="inferred from homology"/>
<dbReference type="OrthoDB" id="4054781at2759"/>
<dbReference type="GO" id="GO:0051731">
    <property type="term" value="F:polynucleotide 5'-hydroxyl-kinase activity"/>
    <property type="evidence" value="ECO:0007669"/>
    <property type="project" value="InterPro"/>
</dbReference>
<feature type="domain" description="Clp1 P-loop" evidence="13">
    <location>
        <begin position="397"/>
        <end position="600"/>
    </location>
</feature>
<keyword evidence="8" id="KW-0547">Nucleotide-binding</keyword>
<dbReference type="InterPro" id="IPR032319">
    <property type="entry name" value="CLP1_P"/>
</dbReference>
<evidence type="ECO:0000256" key="9">
    <source>
        <dbReference type="ARBA" id="ARBA00022777"/>
    </source>
</evidence>
<keyword evidence="9" id="KW-0418">Kinase</keyword>
<comment type="subcellular location">
    <subcellularLocation>
        <location evidence="2">Nucleus</location>
        <location evidence="2">Nucleolus</location>
    </subcellularLocation>
</comment>
<dbReference type="Proteomes" id="UP000053573">
    <property type="component" value="Unassembled WGS sequence"/>
</dbReference>
<evidence type="ECO:0000256" key="2">
    <source>
        <dbReference type="ARBA" id="ARBA00004604"/>
    </source>
</evidence>
<feature type="compositionally biased region" description="Basic and acidic residues" evidence="12">
    <location>
        <begin position="871"/>
        <end position="882"/>
    </location>
</feature>
<dbReference type="AlphaFoldDB" id="A0A0H1BH83"/>
<keyword evidence="7" id="KW-0808">Transferase</keyword>
<evidence type="ECO:0000256" key="8">
    <source>
        <dbReference type="ARBA" id="ARBA00022741"/>
    </source>
</evidence>